<dbReference type="Pfam" id="PF13432">
    <property type="entry name" value="TPR_16"/>
    <property type="match status" value="1"/>
</dbReference>
<evidence type="ECO:0000313" key="4">
    <source>
        <dbReference type="Proteomes" id="UP001596472"/>
    </source>
</evidence>
<dbReference type="SUPFAM" id="SSF48452">
    <property type="entry name" value="TPR-like"/>
    <property type="match status" value="1"/>
</dbReference>
<evidence type="ECO:0000256" key="1">
    <source>
        <dbReference type="PROSITE-ProRule" id="PRU00339"/>
    </source>
</evidence>
<feature type="compositionally biased region" description="Gly residues" evidence="2">
    <location>
        <begin position="24"/>
        <end position="66"/>
    </location>
</feature>
<accession>A0ABW2L937</accession>
<feature type="region of interest" description="Disordered" evidence="2">
    <location>
        <begin position="1"/>
        <end position="135"/>
    </location>
</feature>
<gene>
    <name evidence="3" type="ORF">ACFQY0_10440</name>
</gene>
<evidence type="ECO:0000256" key="2">
    <source>
        <dbReference type="SAM" id="MobiDB-lite"/>
    </source>
</evidence>
<dbReference type="PROSITE" id="PS50005">
    <property type="entry name" value="TPR"/>
    <property type="match status" value="1"/>
</dbReference>
<comment type="caution">
    <text evidence="3">The sequence shown here is derived from an EMBL/GenBank/DDBJ whole genome shotgun (WGS) entry which is preliminary data.</text>
</comment>
<sequence length="545" mass="59425">MPGIRPGQGGGTERPSLSGNNRPGQGGGIERPGQGGISRPGQGGGGVQRPGQGGINRPGQGGGGIQRPGQGNNRPATLPGMVSYPNKPKIGNKTSIGNRTNIGNNRGNTYIKNVNVGRRNNGLNRPSTLPANNRNWNHNQWGGKNSVWGNNVHIGNNVNINVNNRFYNNNNFAYRPNYWGGRPWWGANTCHGWHHGHWGYGWNSAYYHNHWYYHDNDFAEGFMWGIAVWSLGNMIYDMGYKSYQNPYPAPPVQNTYVNYTEPLSVAAAANPPGDDSQVDLAATKSDEALDRSRVAFRKGDYVAASTAVDEALGYTPDDVTIHEFRALVFFALNKYSDAAGVLNAVLASGPGWSWDTMIGFYDSSSTYDEQLRNLENYVKGSPDKADAHFLLGYHYMVCGEMEKANQEFTKASELQPADSISRQLRDLTAASIPDNGEAAKEAMPPVAPTPVPLDKLVGTWVSKSDTGGTITFTMKETGDYTWDYSDGKTDSKLNGTYGLDDQGLLVLTSNDSQMVSEVKFEDDSEMHFSLIGSPDGDPGLDFKKG</sequence>
<evidence type="ECO:0000313" key="3">
    <source>
        <dbReference type="EMBL" id="MFC7337596.1"/>
    </source>
</evidence>
<feature type="repeat" description="TPR" evidence="1">
    <location>
        <begin position="385"/>
        <end position="418"/>
    </location>
</feature>
<feature type="compositionally biased region" description="Gly residues" evidence="2">
    <location>
        <begin position="1"/>
        <end position="12"/>
    </location>
</feature>
<dbReference type="EMBL" id="JBHTBS010000004">
    <property type="protein sequence ID" value="MFC7337596.1"/>
    <property type="molecule type" value="Genomic_DNA"/>
</dbReference>
<feature type="compositionally biased region" description="Polar residues" evidence="2">
    <location>
        <begin position="126"/>
        <end position="135"/>
    </location>
</feature>
<feature type="compositionally biased region" description="Low complexity" evidence="2">
    <location>
        <begin position="96"/>
        <end position="125"/>
    </location>
</feature>
<protein>
    <submittedName>
        <fullName evidence="3">Tetratricopeptide repeat protein</fullName>
    </submittedName>
</protein>
<dbReference type="InterPro" id="IPR011990">
    <property type="entry name" value="TPR-like_helical_dom_sf"/>
</dbReference>
<dbReference type="InterPro" id="IPR019734">
    <property type="entry name" value="TPR_rpt"/>
</dbReference>
<keyword evidence="1" id="KW-0802">TPR repeat</keyword>
<proteinExistence type="predicted"/>
<reference evidence="4" key="1">
    <citation type="journal article" date="2019" name="Int. J. Syst. Evol. Microbiol.">
        <title>The Global Catalogue of Microorganisms (GCM) 10K type strain sequencing project: providing services to taxonomists for standard genome sequencing and annotation.</title>
        <authorList>
            <consortium name="The Broad Institute Genomics Platform"/>
            <consortium name="The Broad Institute Genome Sequencing Center for Infectious Disease"/>
            <person name="Wu L."/>
            <person name="Ma J."/>
        </authorList>
    </citation>
    <scope>NUCLEOTIDE SEQUENCE [LARGE SCALE GENOMIC DNA]</scope>
    <source>
        <strain evidence="4">CGMCC 4.1467</strain>
    </source>
</reference>
<dbReference type="Proteomes" id="UP001596472">
    <property type="component" value="Unassembled WGS sequence"/>
</dbReference>
<name>A0ABW2L937_9BACT</name>
<organism evidence="3 4">
    <name type="scientific">Haloferula chungangensis</name>
    <dbReference type="NCBI Taxonomy" id="1048331"/>
    <lineage>
        <taxon>Bacteria</taxon>
        <taxon>Pseudomonadati</taxon>
        <taxon>Verrucomicrobiota</taxon>
        <taxon>Verrucomicrobiia</taxon>
        <taxon>Verrucomicrobiales</taxon>
        <taxon>Verrucomicrobiaceae</taxon>
        <taxon>Haloferula</taxon>
    </lineage>
</organism>
<dbReference type="Gene3D" id="1.25.40.10">
    <property type="entry name" value="Tetratricopeptide repeat domain"/>
    <property type="match status" value="2"/>
</dbReference>
<keyword evidence="4" id="KW-1185">Reference proteome</keyword>